<evidence type="ECO:0000313" key="3">
    <source>
        <dbReference type="Proteomes" id="UP001497522"/>
    </source>
</evidence>
<name>A0ABP1BLH4_9BRYO</name>
<keyword evidence="1" id="KW-1133">Transmembrane helix</keyword>
<dbReference type="Proteomes" id="UP001497522">
    <property type="component" value="Chromosome 5"/>
</dbReference>
<protein>
    <submittedName>
        <fullName evidence="2">Uncharacterized protein</fullName>
    </submittedName>
</protein>
<reference evidence="2" key="1">
    <citation type="submission" date="2024-03" db="EMBL/GenBank/DDBJ databases">
        <authorList>
            <consortium name="ELIXIR-Norway"/>
            <consortium name="Elixir Norway"/>
        </authorList>
    </citation>
    <scope>NUCLEOTIDE SEQUENCE</scope>
</reference>
<organism evidence="2 3">
    <name type="scientific">Sphagnum jensenii</name>
    <dbReference type="NCBI Taxonomy" id="128206"/>
    <lineage>
        <taxon>Eukaryota</taxon>
        <taxon>Viridiplantae</taxon>
        <taxon>Streptophyta</taxon>
        <taxon>Embryophyta</taxon>
        <taxon>Bryophyta</taxon>
        <taxon>Sphagnophytina</taxon>
        <taxon>Sphagnopsida</taxon>
        <taxon>Sphagnales</taxon>
        <taxon>Sphagnaceae</taxon>
        <taxon>Sphagnum</taxon>
    </lineage>
</organism>
<keyword evidence="1" id="KW-0472">Membrane</keyword>
<feature type="transmembrane region" description="Helical" evidence="1">
    <location>
        <begin position="14"/>
        <end position="36"/>
    </location>
</feature>
<evidence type="ECO:0000256" key="1">
    <source>
        <dbReference type="SAM" id="Phobius"/>
    </source>
</evidence>
<dbReference type="EMBL" id="OZ023706">
    <property type="protein sequence ID" value="CAK9876596.1"/>
    <property type="molecule type" value="Genomic_DNA"/>
</dbReference>
<accession>A0ABP1BLH4</accession>
<evidence type="ECO:0000313" key="2">
    <source>
        <dbReference type="EMBL" id="CAK9876596.1"/>
    </source>
</evidence>
<keyword evidence="3" id="KW-1185">Reference proteome</keyword>
<sequence length="83" mass="9496">MDCVVEGIIEAEVSFLSCYLLLLFGGWFVLDVYAWMRLPWCIVFAISLKWHGGFLEDVDQISHIEYNKLILLCPLVQSPGAIF</sequence>
<gene>
    <name evidence="2" type="ORF">CSSPJE1EN2_LOCUS18687</name>
</gene>
<keyword evidence="1" id="KW-0812">Transmembrane</keyword>
<proteinExistence type="predicted"/>